<dbReference type="InterPro" id="IPR025286">
    <property type="entry name" value="MOFRL_assoc_dom"/>
</dbReference>
<sequence>MQSDCSVSALVKLRQQATALFREGIAASDPEQAVISALETRLDDIAAAERVILIAFGKAACPMARAALPFVAGKLHSACAVTNSENLAEIAGVEVISGGHPLPDEGSVKGADAIEAAARAAAPGDLVLVLVSGGGSALTCAPAPGIALADKIALNDMLIRCGAEISEINAVRQLFSRLKGGRLAQLAARAKVLSLILSDVPGDDVGTIASGPTARPSATQAEALAVLDRYSLNYILPPALKAHLGQLVDNAQAPVTFDHVDNIVIGSNGISLQRVMSSAEANYPVVVKADDWLSGDVSDVAKTLHRMAVFAANQRGPVAIVAGGEPTVRVAGNGKGGRNQELALRFALLNEWTSIKRPWVFLSGGTDGRDGPTDAAGGIVDPGSTTWMRKLGCNPVALLQNNDSYHALASSGDLLMTGATGTNVADLQILLMQ</sequence>
<evidence type="ECO:0000313" key="4">
    <source>
        <dbReference type="Proteomes" id="UP000598227"/>
    </source>
</evidence>
<accession>A0ABR9GNU4</accession>
<keyword evidence="4" id="KW-1185">Reference proteome</keyword>
<dbReference type="Pfam" id="PF13660">
    <property type="entry name" value="DUF4147"/>
    <property type="match status" value="1"/>
</dbReference>
<organism evidence="3 4">
    <name type="scientific">Aminobacter carboxidus</name>
    <dbReference type="NCBI Taxonomy" id="376165"/>
    <lineage>
        <taxon>Bacteria</taxon>
        <taxon>Pseudomonadati</taxon>
        <taxon>Pseudomonadota</taxon>
        <taxon>Alphaproteobacteria</taxon>
        <taxon>Hyphomicrobiales</taxon>
        <taxon>Phyllobacteriaceae</taxon>
        <taxon>Aminobacter</taxon>
    </lineage>
</organism>
<dbReference type="Gene3D" id="3.40.50.10180">
    <property type="entry name" value="Glycerate kinase, MOFRL-like N-terminal domain"/>
    <property type="match status" value="1"/>
</dbReference>
<gene>
    <name evidence="3" type="ORF">IHE39_13730</name>
</gene>
<name>A0ABR9GNU4_9HYPH</name>
<feature type="domain" description="MOFRL-associated" evidence="2">
    <location>
        <begin position="17"/>
        <end position="244"/>
    </location>
</feature>
<proteinExistence type="predicted"/>
<dbReference type="InterPro" id="IPR037035">
    <property type="entry name" value="GK-like_C_sf"/>
</dbReference>
<dbReference type="SUPFAM" id="SSF82544">
    <property type="entry name" value="GckA/TtuD-like"/>
    <property type="match status" value="1"/>
</dbReference>
<dbReference type="Proteomes" id="UP000598227">
    <property type="component" value="Unassembled WGS sequence"/>
</dbReference>
<dbReference type="EMBL" id="JACZEP010000003">
    <property type="protein sequence ID" value="MBE1205355.1"/>
    <property type="molecule type" value="Genomic_DNA"/>
</dbReference>
<dbReference type="InterPro" id="IPR007835">
    <property type="entry name" value="MOFRL"/>
</dbReference>
<evidence type="ECO:0000259" key="2">
    <source>
        <dbReference type="Pfam" id="PF13660"/>
    </source>
</evidence>
<dbReference type="PANTHER" id="PTHR12227:SF0">
    <property type="entry name" value="GLYCERATE KINASE"/>
    <property type="match status" value="1"/>
</dbReference>
<dbReference type="Pfam" id="PF05161">
    <property type="entry name" value="MOFRL"/>
    <property type="match status" value="1"/>
</dbReference>
<protein>
    <submittedName>
        <fullName evidence="3">DUF4147 domain-containing protein</fullName>
    </submittedName>
</protein>
<dbReference type="PANTHER" id="PTHR12227">
    <property type="entry name" value="GLYCERATE KINASE"/>
    <property type="match status" value="1"/>
</dbReference>
<reference evidence="3 4" key="1">
    <citation type="submission" date="2020-09" db="EMBL/GenBank/DDBJ databases">
        <title>Draft Genome Sequence of Aminobacter carboxidus type strain DSM 1086, a soil Gram-negative carboxydobacterium.</title>
        <authorList>
            <person name="Turrini P."/>
            <person name="Tescari M."/>
            <person name="Artuso I."/>
            <person name="Lugli G.A."/>
            <person name="Frangipani E."/>
            <person name="Ventura M."/>
            <person name="Visca P."/>
        </authorList>
    </citation>
    <scope>NUCLEOTIDE SEQUENCE [LARGE SCALE GENOMIC DNA]</scope>
    <source>
        <strain evidence="3 4">DSM 1086</strain>
    </source>
</reference>
<comment type="caution">
    <text evidence="3">The sequence shown here is derived from an EMBL/GenBank/DDBJ whole genome shotgun (WGS) entry which is preliminary data.</text>
</comment>
<dbReference type="Gene3D" id="3.40.1480.10">
    <property type="entry name" value="MOFRL domain"/>
    <property type="match status" value="1"/>
</dbReference>
<evidence type="ECO:0000313" key="3">
    <source>
        <dbReference type="EMBL" id="MBE1205355.1"/>
    </source>
</evidence>
<dbReference type="RefSeq" id="WP_192566850.1">
    <property type="nucleotide sequence ID" value="NZ_JACZEP010000003.1"/>
</dbReference>
<feature type="domain" description="MOFRL" evidence="1">
    <location>
        <begin position="319"/>
        <end position="426"/>
    </location>
</feature>
<dbReference type="InterPro" id="IPR038614">
    <property type="entry name" value="GK_N_sf"/>
</dbReference>
<evidence type="ECO:0000259" key="1">
    <source>
        <dbReference type="Pfam" id="PF05161"/>
    </source>
</evidence>
<dbReference type="InterPro" id="IPR039760">
    <property type="entry name" value="MOFRL_protein"/>
</dbReference>